<dbReference type="InterPro" id="IPR003613">
    <property type="entry name" value="Ubox_domain"/>
</dbReference>
<dbReference type="InterPro" id="IPR011989">
    <property type="entry name" value="ARM-like"/>
</dbReference>
<dbReference type="Gene3D" id="1.25.10.10">
    <property type="entry name" value="Leucine-rich Repeat Variant"/>
    <property type="match status" value="1"/>
</dbReference>
<organism evidence="7 8">
    <name type="scientific">Fraxinus pennsylvanica</name>
    <dbReference type="NCBI Taxonomy" id="56036"/>
    <lineage>
        <taxon>Eukaryota</taxon>
        <taxon>Viridiplantae</taxon>
        <taxon>Streptophyta</taxon>
        <taxon>Embryophyta</taxon>
        <taxon>Tracheophyta</taxon>
        <taxon>Spermatophyta</taxon>
        <taxon>Magnoliopsida</taxon>
        <taxon>eudicotyledons</taxon>
        <taxon>Gunneridae</taxon>
        <taxon>Pentapetalae</taxon>
        <taxon>asterids</taxon>
        <taxon>lamiids</taxon>
        <taxon>Lamiales</taxon>
        <taxon>Oleaceae</taxon>
        <taxon>Oleeae</taxon>
        <taxon>Fraxinus</taxon>
    </lineage>
</organism>
<dbReference type="SUPFAM" id="SSF57850">
    <property type="entry name" value="RING/U-box"/>
    <property type="match status" value="1"/>
</dbReference>
<name>A0AAD1YR42_9LAMI</name>
<dbReference type="AlphaFoldDB" id="A0AAD1YR42"/>
<dbReference type="Gene3D" id="3.30.40.10">
    <property type="entry name" value="Zinc/RING finger domain, C3HC4 (zinc finger)"/>
    <property type="match status" value="1"/>
</dbReference>
<dbReference type="InterPro" id="IPR045185">
    <property type="entry name" value="PUB22/23/24-like"/>
</dbReference>
<keyword evidence="3 5" id="KW-0808">Transferase</keyword>
<evidence type="ECO:0000259" key="6">
    <source>
        <dbReference type="PROSITE" id="PS51698"/>
    </source>
</evidence>
<dbReference type="CDD" id="cd16664">
    <property type="entry name" value="RING-Ubox_PUB"/>
    <property type="match status" value="1"/>
</dbReference>
<comment type="function">
    <text evidence="5">Functions as an E3 ubiquitin ligase.</text>
</comment>
<evidence type="ECO:0000313" key="8">
    <source>
        <dbReference type="Proteomes" id="UP000834106"/>
    </source>
</evidence>
<dbReference type="Proteomes" id="UP000834106">
    <property type="component" value="Chromosome 1"/>
</dbReference>
<dbReference type="InterPro" id="IPR016024">
    <property type="entry name" value="ARM-type_fold"/>
</dbReference>
<accession>A0AAD1YR42</accession>
<dbReference type="PANTHER" id="PTHR22849:SF163">
    <property type="entry name" value="U-BOX DOMAIN-CONTAINING PROTEIN"/>
    <property type="match status" value="1"/>
</dbReference>
<gene>
    <name evidence="7" type="ORF">FPE_LOCUS1841</name>
</gene>
<keyword evidence="8" id="KW-1185">Reference proteome</keyword>
<reference evidence="7" key="1">
    <citation type="submission" date="2023-05" db="EMBL/GenBank/DDBJ databases">
        <authorList>
            <person name="Huff M."/>
        </authorList>
    </citation>
    <scope>NUCLEOTIDE SEQUENCE</scope>
</reference>
<dbReference type="InterPro" id="IPR058678">
    <property type="entry name" value="ARM_PUB"/>
</dbReference>
<evidence type="ECO:0000256" key="1">
    <source>
        <dbReference type="ARBA" id="ARBA00000900"/>
    </source>
</evidence>
<evidence type="ECO:0000256" key="5">
    <source>
        <dbReference type="RuleBase" id="RU369093"/>
    </source>
</evidence>
<comment type="pathway">
    <text evidence="2 5">Protein modification; protein ubiquitination.</text>
</comment>
<dbReference type="GO" id="GO:0061630">
    <property type="term" value="F:ubiquitin protein ligase activity"/>
    <property type="evidence" value="ECO:0007669"/>
    <property type="project" value="UniProtKB-UniRule"/>
</dbReference>
<dbReference type="EMBL" id="OU503036">
    <property type="protein sequence ID" value="CAI9754410.1"/>
    <property type="molecule type" value="Genomic_DNA"/>
</dbReference>
<comment type="catalytic activity">
    <reaction evidence="1 5">
        <text>S-ubiquitinyl-[E2 ubiquitin-conjugating enzyme]-L-cysteine + [acceptor protein]-L-lysine = [E2 ubiquitin-conjugating enzyme]-L-cysteine + N(6)-ubiquitinyl-[acceptor protein]-L-lysine.</text>
        <dbReference type="EC" id="2.3.2.27"/>
    </reaction>
</comment>
<evidence type="ECO:0000313" key="7">
    <source>
        <dbReference type="EMBL" id="CAI9754410.1"/>
    </source>
</evidence>
<dbReference type="SUPFAM" id="SSF48371">
    <property type="entry name" value="ARM repeat"/>
    <property type="match status" value="1"/>
</dbReference>
<proteinExistence type="predicted"/>
<dbReference type="PANTHER" id="PTHR22849">
    <property type="entry name" value="WDSAM1 PROTEIN"/>
    <property type="match status" value="1"/>
</dbReference>
<dbReference type="Pfam" id="PF04564">
    <property type="entry name" value="U-box"/>
    <property type="match status" value="1"/>
</dbReference>
<evidence type="ECO:0000256" key="2">
    <source>
        <dbReference type="ARBA" id="ARBA00004906"/>
    </source>
</evidence>
<dbReference type="InterPro" id="IPR013083">
    <property type="entry name" value="Znf_RING/FYVE/PHD"/>
</dbReference>
<protein>
    <recommendedName>
        <fullName evidence="5 6">U-box domain-containing protein</fullName>
        <ecNumber evidence="5">2.3.2.27</ecNumber>
    </recommendedName>
    <alternativeName>
        <fullName evidence="5">RING-type E3 ubiquitin transferase PUB</fullName>
    </alternativeName>
</protein>
<dbReference type="GO" id="GO:0016567">
    <property type="term" value="P:protein ubiquitination"/>
    <property type="evidence" value="ECO:0007669"/>
    <property type="project" value="UniProtKB-UniRule"/>
</dbReference>
<dbReference type="Pfam" id="PF25598">
    <property type="entry name" value="ARM_PUB"/>
    <property type="match status" value="1"/>
</dbReference>
<dbReference type="EC" id="2.3.2.27" evidence="5"/>
<keyword evidence="4 5" id="KW-0833">Ubl conjugation pathway</keyword>
<evidence type="ECO:0000256" key="4">
    <source>
        <dbReference type="ARBA" id="ARBA00022786"/>
    </source>
</evidence>
<dbReference type="PROSITE" id="PS51698">
    <property type="entry name" value="U_BOX"/>
    <property type="match status" value="1"/>
</dbReference>
<sequence>MMREKRGENLCVTVPTLFRCPISMDVMKSPVSLCTGVTYDRSSIEKWLSLGHTTCPATMQTLLSTHTTPNLTLRRLIHLWLSHPDPAHAPPLPLPTSFSKQQVREVISGALNCDSLARIIDFMKVSEDNLKFIEFSDDAVSTFFELFGNCKKIEICELIVEILDLILLENRAKEKFNSLILKSDVDCLSSFLLVLREGSLTSKIKSARILESIAFNSESERKIAEKEGILYELYTLIAVKNDRLAIQAGLSALLAISTSRLVRKELIRFGIVKIVGEILSIFDFSSTVRPVIEKSLGLVEVVATSTEGREAISEDEKCVVEIVKRLMKCSSVATEHSITVIWSLCCLARDRTAQEKVMKVNGLTKVLLVMQSDCSVSTRQMCRELVKVLRAKNSKSCLASYETRTTHIMPY</sequence>
<evidence type="ECO:0000256" key="3">
    <source>
        <dbReference type="ARBA" id="ARBA00022679"/>
    </source>
</evidence>
<dbReference type="SMART" id="SM00504">
    <property type="entry name" value="Ubox"/>
    <property type="match status" value="1"/>
</dbReference>
<feature type="domain" description="U-box" evidence="6">
    <location>
        <begin position="13"/>
        <end position="87"/>
    </location>
</feature>
<dbReference type="InterPro" id="IPR045210">
    <property type="entry name" value="RING-Ubox_PUB"/>
</dbReference>